<dbReference type="RefSeq" id="WP_146510270.1">
    <property type="nucleotide sequence ID" value="NZ_SIHI01000003.1"/>
</dbReference>
<keyword evidence="2" id="KW-1185">Reference proteome</keyword>
<dbReference type="AlphaFoldDB" id="A0A5C5X0D5"/>
<dbReference type="EMBL" id="SIHI01000003">
    <property type="protein sequence ID" value="TWT55623.1"/>
    <property type="molecule type" value="Genomic_DNA"/>
</dbReference>
<dbReference type="OrthoDB" id="9765809at2"/>
<organism evidence="1 2">
    <name type="scientific">Thalassoglobus neptunius</name>
    <dbReference type="NCBI Taxonomy" id="1938619"/>
    <lineage>
        <taxon>Bacteria</taxon>
        <taxon>Pseudomonadati</taxon>
        <taxon>Planctomycetota</taxon>
        <taxon>Planctomycetia</taxon>
        <taxon>Planctomycetales</taxon>
        <taxon>Planctomycetaceae</taxon>
        <taxon>Thalassoglobus</taxon>
    </lineage>
</organism>
<gene>
    <name evidence="1" type="ORF">KOR42_27500</name>
</gene>
<sequence length="985" mass="109678">MIVRVTHSAVQNVFSRQTGQFAVFCLLALTAVLFCHGSGLRGDEIPSESGSSLSPRPGGMVSLSQFFVERGATYFETDPHRGLPWFWAAYVSEGDDPEKKAAHQLRMGLLIRELPRLAGFWSKGESAKFSPDGKFLAVANEKTVTVYELPTVREVCVLEHRFDVESFVFSRKSDRLMTVSKHQHGVPLGRIWSLPTGEPATGIVNLQDQRYGVNGLLEVNFSADDSKIIVIESQVTVDSHSKFRTQVFDSETLKPLSPVLGHHDPTDVGDYSVRSPDGLRILVPHGVRLDDSNAAQNGSGDWPATMRPQQFDLLTATEIHSKLDHTLEFYATGQILYQPDGALIATTDNSTVRIWNALTGELTKELSVPPPYQPNVWLQFHENGQHLFVVGEDRMLAYDVEQGEVVREWDGANLSLSHGGRYYTEDFPSRPATHVKRVRLMPEDYDGSRPFAIPKSWSVRFSPREDRFISRGARVRLFDSWMDTPHQIFSAVDGSPESPPWRFQGISFAQPFSSDSRFVLTMDQHGFWLWDLENRNSIVENFPDDQPREIVAATVNRQRDVVVLLEEDRRVSTWDIPTASKVGTEFKPAQHNQNGIEISWKSVILDAKGENICAIGRYFDPVPENRFRDVSVLQVHDVATRLPTTELIAFDQPSDSVLTGVNFLDNGAELVVTTRNVVDDQYVRTQLYRFDPSNGRKIASVREFPGDVTLVDGAVHSGAVLLKTETDKSEGDDAGTLRLQSFDLENGSLVSEPIKSSLFKSGQVRLSPDGELAVIGGQEIWDMQTGECILDVDVLEPDESAFPVGFVPDDMGEGDWTADGQTFLALSYTNGGFTPGQTQTRMFLPREGVEVCPPITHVQTDARATTSDSKGQVLVAAGEGIRLWDLNTGQPISRRLTKDSVSWEARFLQPFFSKDDKRLVFLTNSGVRSISWEEVQNEIPSDEVLRAWSIVLSEKIVDSAGGLRGVTTEEIEQACELILSSQAPE</sequence>
<dbReference type="Gene3D" id="2.130.10.10">
    <property type="entry name" value="YVTN repeat-like/Quinoprotein amine dehydrogenase"/>
    <property type="match status" value="4"/>
</dbReference>
<evidence type="ECO:0000313" key="1">
    <source>
        <dbReference type="EMBL" id="TWT55623.1"/>
    </source>
</evidence>
<accession>A0A5C5X0D5</accession>
<name>A0A5C5X0D5_9PLAN</name>
<proteinExistence type="predicted"/>
<protein>
    <recommendedName>
        <fullName evidence="3">WD domain, G-beta repeat</fullName>
    </recommendedName>
</protein>
<evidence type="ECO:0000313" key="2">
    <source>
        <dbReference type="Proteomes" id="UP000317243"/>
    </source>
</evidence>
<dbReference type="PANTHER" id="PTHR19879">
    <property type="entry name" value="TRANSCRIPTION INITIATION FACTOR TFIID"/>
    <property type="match status" value="1"/>
</dbReference>
<dbReference type="GO" id="GO:0006367">
    <property type="term" value="P:transcription initiation at RNA polymerase II promoter"/>
    <property type="evidence" value="ECO:0007669"/>
    <property type="project" value="TreeGrafter"/>
</dbReference>
<comment type="caution">
    <text evidence="1">The sequence shown here is derived from an EMBL/GenBank/DDBJ whole genome shotgun (WGS) entry which is preliminary data.</text>
</comment>
<dbReference type="Proteomes" id="UP000317243">
    <property type="component" value="Unassembled WGS sequence"/>
</dbReference>
<dbReference type="InterPro" id="IPR015943">
    <property type="entry name" value="WD40/YVTN_repeat-like_dom_sf"/>
</dbReference>
<dbReference type="PANTHER" id="PTHR19879:SF1">
    <property type="entry name" value="CANNONBALL-RELATED"/>
    <property type="match status" value="1"/>
</dbReference>
<reference evidence="1 2" key="1">
    <citation type="submission" date="2019-02" db="EMBL/GenBank/DDBJ databases">
        <title>Deep-cultivation of Planctomycetes and their phenomic and genomic characterization uncovers novel biology.</title>
        <authorList>
            <person name="Wiegand S."/>
            <person name="Jogler M."/>
            <person name="Boedeker C."/>
            <person name="Pinto D."/>
            <person name="Vollmers J."/>
            <person name="Rivas-Marin E."/>
            <person name="Kohn T."/>
            <person name="Peeters S.H."/>
            <person name="Heuer A."/>
            <person name="Rast P."/>
            <person name="Oberbeckmann S."/>
            <person name="Bunk B."/>
            <person name="Jeske O."/>
            <person name="Meyerdierks A."/>
            <person name="Storesund J.E."/>
            <person name="Kallscheuer N."/>
            <person name="Luecker S."/>
            <person name="Lage O.M."/>
            <person name="Pohl T."/>
            <person name="Merkel B.J."/>
            <person name="Hornburger P."/>
            <person name="Mueller R.-W."/>
            <person name="Bruemmer F."/>
            <person name="Labrenz M."/>
            <person name="Spormann A.M."/>
            <person name="Op Den Camp H."/>
            <person name="Overmann J."/>
            <person name="Amann R."/>
            <person name="Jetten M.S.M."/>
            <person name="Mascher T."/>
            <person name="Medema M.H."/>
            <person name="Devos D.P."/>
            <person name="Kaster A.-K."/>
            <person name="Ovreas L."/>
            <person name="Rohde M."/>
            <person name="Galperin M.Y."/>
            <person name="Jogler C."/>
        </authorList>
    </citation>
    <scope>NUCLEOTIDE SEQUENCE [LARGE SCALE GENOMIC DNA]</scope>
    <source>
        <strain evidence="1 2">KOR42</strain>
    </source>
</reference>
<evidence type="ECO:0008006" key="3">
    <source>
        <dbReference type="Google" id="ProtNLM"/>
    </source>
</evidence>
<dbReference type="SUPFAM" id="SSF69322">
    <property type="entry name" value="Tricorn protease domain 2"/>
    <property type="match status" value="2"/>
</dbReference>